<evidence type="ECO:0000313" key="1">
    <source>
        <dbReference type="EMBL" id="EXX75363.1"/>
    </source>
</evidence>
<organism evidence="1 2">
    <name type="scientific">Rhizophagus irregularis (strain DAOM 197198w)</name>
    <name type="common">Glomus intraradices</name>
    <dbReference type="NCBI Taxonomy" id="1432141"/>
    <lineage>
        <taxon>Eukaryota</taxon>
        <taxon>Fungi</taxon>
        <taxon>Fungi incertae sedis</taxon>
        <taxon>Mucoromycota</taxon>
        <taxon>Glomeromycotina</taxon>
        <taxon>Glomeromycetes</taxon>
        <taxon>Glomerales</taxon>
        <taxon>Glomeraceae</taxon>
        <taxon>Rhizophagus</taxon>
    </lineage>
</organism>
<keyword evidence="2" id="KW-1185">Reference proteome</keyword>
<comment type="caution">
    <text evidence="1">The sequence shown here is derived from an EMBL/GenBank/DDBJ whole genome shotgun (WGS) entry which is preliminary data.</text>
</comment>
<sequence length="113" mass="13492">MQIQLQLDKEEQFERLEEQSHKNPTVGLPNIVNRFFKRIDVIIKKYLTPRVLKIQHSQMNESLLYRTKRIKDWKDLLNHELNFIDKESNLIKKTSMVDQGYDSDLMDESGSID</sequence>
<accession>A0A015N856</accession>
<gene>
    <name evidence="1" type="ORF">RirG_042560</name>
</gene>
<name>A0A015N856_RHIIW</name>
<evidence type="ECO:0000313" key="2">
    <source>
        <dbReference type="Proteomes" id="UP000022910"/>
    </source>
</evidence>
<protein>
    <submittedName>
        <fullName evidence="1">Uncharacterized protein</fullName>
    </submittedName>
</protein>
<dbReference type="AlphaFoldDB" id="A0A015N856"/>
<dbReference type="EMBL" id="JEMT01012447">
    <property type="protein sequence ID" value="EXX75363.1"/>
    <property type="molecule type" value="Genomic_DNA"/>
</dbReference>
<proteinExistence type="predicted"/>
<dbReference type="Proteomes" id="UP000022910">
    <property type="component" value="Unassembled WGS sequence"/>
</dbReference>
<reference evidence="1 2" key="1">
    <citation type="submission" date="2014-02" db="EMBL/GenBank/DDBJ databases">
        <title>Single nucleus genome sequencing reveals high similarity among nuclei of an endomycorrhizal fungus.</title>
        <authorList>
            <person name="Lin K."/>
            <person name="Geurts R."/>
            <person name="Zhang Z."/>
            <person name="Limpens E."/>
            <person name="Saunders D.G."/>
            <person name="Mu D."/>
            <person name="Pang E."/>
            <person name="Cao H."/>
            <person name="Cha H."/>
            <person name="Lin T."/>
            <person name="Zhou Q."/>
            <person name="Shang Y."/>
            <person name="Li Y."/>
            <person name="Ivanov S."/>
            <person name="Sharma T."/>
            <person name="Velzen R.V."/>
            <person name="Ruijter N.D."/>
            <person name="Aanen D.K."/>
            <person name="Win J."/>
            <person name="Kamoun S."/>
            <person name="Bisseling T."/>
            <person name="Huang S."/>
        </authorList>
    </citation>
    <scope>NUCLEOTIDE SEQUENCE [LARGE SCALE GENOMIC DNA]</scope>
    <source>
        <strain evidence="2">DAOM197198w</strain>
    </source>
</reference>
<dbReference type="HOGENOM" id="CLU_2134902_0_0_1"/>